<dbReference type="GO" id="GO:0019915">
    <property type="term" value="P:lipid storage"/>
    <property type="evidence" value="ECO:0000318"/>
    <property type="project" value="GO_Central"/>
</dbReference>
<dbReference type="PANTHER" id="PTHR33203:SF44">
    <property type="entry name" value="OLEOSIN 20.3 KDA"/>
    <property type="match status" value="1"/>
</dbReference>
<dbReference type="OrthoDB" id="1929188at2759"/>
<dbReference type="eggNOG" id="ENOG502S1R0">
    <property type="taxonomic scope" value="Eukaryota"/>
</dbReference>
<reference evidence="9" key="1">
    <citation type="submission" date="2025-08" db="UniProtKB">
        <authorList>
            <consortium name="RefSeq"/>
        </authorList>
    </citation>
    <scope>IDENTIFICATION</scope>
</reference>
<dbReference type="GO" id="GO:0012511">
    <property type="term" value="C:monolayer-surrounded lipid storage body"/>
    <property type="evidence" value="ECO:0000318"/>
    <property type="project" value="GO_Central"/>
</dbReference>
<dbReference type="PROSITE" id="PS00811">
    <property type="entry name" value="OLEOSINS"/>
    <property type="match status" value="1"/>
</dbReference>
<dbReference type="GO" id="GO:0050826">
    <property type="term" value="P:response to freezing"/>
    <property type="evidence" value="ECO:0000318"/>
    <property type="project" value="GO_Central"/>
</dbReference>
<dbReference type="AlphaFoldDB" id="A0A1U7ZQW7"/>
<dbReference type="GeneID" id="104593119"/>
<gene>
    <name evidence="9" type="primary">LOC104593119</name>
</gene>
<sequence length="137" mass="14545">MATTQQPVNIFNSLLPDKGPSSFQVMAVIALFPIGGFLLAVAGLSLTATVIGLVVSTPLLIIFSPVLIPAATTIGLAVMGFLTAAAFGLAALSSFSWILNYLRGKRATLPEHLDYAQRRMQEAAGYMEQKAKDMSTQ</sequence>
<evidence type="ECO:0000256" key="2">
    <source>
        <dbReference type="ARBA" id="ARBA00010858"/>
    </source>
</evidence>
<dbReference type="Proteomes" id="UP000189703">
    <property type="component" value="Unplaced"/>
</dbReference>
<dbReference type="InterPro" id="IPR000136">
    <property type="entry name" value="Oleosin"/>
</dbReference>
<dbReference type="FunCoup" id="A0A1U7ZQW7">
    <property type="interactions" value="457"/>
</dbReference>
<evidence type="ECO:0000256" key="4">
    <source>
        <dbReference type="ARBA" id="ARBA00022692"/>
    </source>
</evidence>
<accession>A0A1U7ZQW7</accession>
<name>A0A1U7ZQW7_NELNU</name>
<evidence type="ECO:0000256" key="7">
    <source>
        <dbReference type="RuleBase" id="RU000540"/>
    </source>
</evidence>
<evidence type="ECO:0000313" key="9">
    <source>
        <dbReference type="RefSeq" id="XP_010251121.1"/>
    </source>
</evidence>
<keyword evidence="6" id="KW-0472">Membrane</keyword>
<dbReference type="KEGG" id="nnu:104593119"/>
<keyword evidence="4" id="KW-0812">Transmembrane</keyword>
<evidence type="ECO:0000256" key="5">
    <source>
        <dbReference type="ARBA" id="ARBA00022989"/>
    </source>
</evidence>
<comment type="similarity">
    <text evidence="2 7">Belongs to the oleosin family.</text>
</comment>
<evidence type="ECO:0000256" key="1">
    <source>
        <dbReference type="ARBA" id="ARBA00002582"/>
    </source>
</evidence>
<evidence type="ECO:0000256" key="6">
    <source>
        <dbReference type="ARBA" id="ARBA00023136"/>
    </source>
</evidence>
<dbReference type="GO" id="GO:0010344">
    <property type="term" value="P:seed oilbody biogenesis"/>
    <property type="evidence" value="ECO:0000318"/>
    <property type="project" value="GO_Central"/>
</dbReference>
<evidence type="ECO:0000256" key="3">
    <source>
        <dbReference type="ARBA" id="ARBA00022677"/>
    </source>
</evidence>
<organism evidence="8 9">
    <name type="scientific">Nelumbo nucifera</name>
    <name type="common">Sacred lotus</name>
    <dbReference type="NCBI Taxonomy" id="4432"/>
    <lineage>
        <taxon>Eukaryota</taxon>
        <taxon>Viridiplantae</taxon>
        <taxon>Streptophyta</taxon>
        <taxon>Embryophyta</taxon>
        <taxon>Tracheophyta</taxon>
        <taxon>Spermatophyta</taxon>
        <taxon>Magnoliopsida</taxon>
        <taxon>Proteales</taxon>
        <taxon>Nelumbonaceae</taxon>
        <taxon>Nelumbo</taxon>
    </lineage>
</organism>
<keyword evidence="5" id="KW-1133">Transmembrane helix</keyword>
<keyword evidence="8" id="KW-1185">Reference proteome</keyword>
<dbReference type="Pfam" id="PF01277">
    <property type="entry name" value="Oleosin"/>
    <property type="match status" value="1"/>
</dbReference>
<dbReference type="OMA" id="MSWVLNY"/>
<comment type="subcellular location">
    <subcellularLocation>
        <location evidence="7">Lipid droplet</location>
    </subcellularLocation>
    <subcellularLocation>
        <location evidence="7">Membrane</location>
        <topology evidence="7">Multi-pass membrane protein</topology>
    </subcellularLocation>
</comment>
<keyword evidence="3 7" id="KW-0551">Lipid droplet</keyword>
<protein>
    <recommendedName>
        <fullName evidence="7">Oleosin</fullName>
    </recommendedName>
</protein>
<proteinExistence type="inferred from homology"/>
<dbReference type="GO" id="GO:0016020">
    <property type="term" value="C:membrane"/>
    <property type="evidence" value="ECO:0007669"/>
    <property type="project" value="UniProtKB-SubCell"/>
</dbReference>
<evidence type="ECO:0000313" key="8">
    <source>
        <dbReference type="Proteomes" id="UP000189703"/>
    </source>
</evidence>
<comment type="function">
    <text evidence="1">May have a structural role to stabilize the lipid body during desiccation of the seed by preventing coalescence of the oil. Probably interacts with both lipid and phospholipid moieties of lipid bodies. May also provide recognition signals for specific lipase anchorage in lipolysis during seedling growth.</text>
</comment>
<dbReference type="PANTHER" id="PTHR33203">
    <property type="entry name" value="OLEOSIN"/>
    <property type="match status" value="1"/>
</dbReference>
<dbReference type="RefSeq" id="XP_010251121.1">
    <property type="nucleotide sequence ID" value="XM_010252819.2"/>
</dbReference>